<dbReference type="STRING" id="6186.A0A183KV67"/>
<feature type="chain" id="PRO_5043140939" evidence="1">
    <location>
        <begin position="24"/>
        <end position="136"/>
    </location>
</feature>
<dbReference type="EMBL" id="UZAK01041777">
    <property type="protein sequence ID" value="VDP67595.1"/>
    <property type="molecule type" value="Genomic_DNA"/>
</dbReference>
<dbReference type="AlphaFoldDB" id="A0A183KV67"/>
<keyword evidence="1" id="KW-0732">Signal</keyword>
<organism evidence="4">
    <name type="scientific">Schistosoma curassoni</name>
    <dbReference type="NCBI Taxonomy" id="6186"/>
    <lineage>
        <taxon>Eukaryota</taxon>
        <taxon>Metazoa</taxon>
        <taxon>Spiralia</taxon>
        <taxon>Lophotrochozoa</taxon>
        <taxon>Platyhelminthes</taxon>
        <taxon>Trematoda</taxon>
        <taxon>Digenea</taxon>
        <taxon>Strigeidida</taxon>
        <taxon>Schistosomatoidea</taxon>
        <taxon>Schistosomatidae</taxon>
        <taxon>Schistosoma</taxon>
    </lineage>
</organism>
<keyword evidence="3" id="KW-1185">Reference proteome</keyword>
<evidence type="ECO:0000256" key="1">
    <source>
        <dbReference type="SAM" id="SignalP"/>
    </source>
</evidence>
<reference evidence="4" key="1">
    <citation type="submission" date="2016-06" db="UniProtKB">
        <authorList>
            <consortium name="WormBaseParasite"/>
        </authorList>
    </citation>
    <scope>IDENTIFICATION</scope>
</reference>
<dbReference type="Proteomes" id="UP000279833">
    <property type="component" value="Unassembled WGS sequence"/>
</dbReference>
<evidence type="ECO:0000313" key="3">
    <source>
        <dbReference type="Proteomes" id="UP000279833"/>
    </source>
</evidence>
<feature type="signal peptide" evidence="1">
    <location>
        <begin position="1"/>
        <end position="23"/>
    </location>
</feature>
<reference evidence="2 3" key="2">
    <citation type="submission" date="2018-11" db="EMBL/GenBank/DDBJ databases">
        <authorList>
            <consortium name="Pathogen Informatics"/>
        </authorList>
    </citation>
    <scope>NUCLEOTIDE SEQUENCE [LARGE SCALE GENOMIC DNA]</scope>
    <source>
        <strain evidence="2">Dakar</strain>
        <strain evidence="3">Dakar, Senegal</strain>
    </source>
</reference>
<protein>
    <submittedName>
        <fullName evidence="4">Secreted protein</fullName>
    </submittedName>
</protein>
<proteinExistence type="predicted"/>
<dbReference type="WBParaSite" id="SCUD_0001896301-mRNA-1">
    <property type="protein sequence ID" value="SCUD_0001896301-mRNA-1"/>
    <property type="gene ID" value="SCUD_0001896301"/>
</dbReference>
<name>A0A183KV67_9TREM</name>
<sequence length="136" mass="15449">MAIRITSVSVLLLTTILLNTCKAVEEYTSQTDATQSLTISDGMMLYDFNRNSKTITLKQSNHSENLTLFNFTEPEESLFEDWIGVSDTFRIEGRSIAVFVSHIAYTSGERQRIELPFSTFKPYFRGKPKPDSPPLD</sequence>
<gene>
    <name evidence="2" type="ORF">SCUD_LOCUS18960</name>
</gene>
<evidence type="ECO:0000313" key="2">
    <source>
        <dbReference type="EMBL" id="VDP67595.1"/>
    </source>
</evidence>
<accession>A0A183KV67</accession>
<evidence type="ECO:0000313" key="4">
    <source>
        <dbReference type="WBParaSite" id="SCUD_0001896301-mRNA-1"/>
    </source>
</evidence>